<accession>A0ABS7PJQ3</accession>
<keyword evidence="2" id="KW-1185">Reference proteome</keyword>
<dbReference type="InterPro" id="IPR010710">
    <property type="entry name" value="DUF1289"/>
</dbReference>
<dbReference type="PANTHER" id="PTHR35175">
    <property type="entry name" value="DUF1289 DOMAIN-CONTAINING PROTEIN"/>
    <property type="match status" value="1"/>
</dbReference>
<protein>
    <submittedName>
        <fullName evidence="1">DUF1289 domain-containing protein</fullName>
    </submittedName>
</protein>
<reference evidence="1 2" key="1">
    <citation type="submission" date="2021-08" db="EMBL/GenBank/DDBJ databases">
        <authorList>
            <person name="Tuo L."/>
        </authorList>
    </citation>
    <scope>NUCLEOTIDE SEQUENCE [LARGE SCALE GENOMIC DNA]</scope>
    <source>
        <strain evidence="1 2">JCM 31229</strain>
    </source>
</reference>
<name>A0ABS7PJQ3_9SPHN</name>
<proteinExistence type="predicted"/>
<dbReference type="Proteomes" id="UP000706039">
    <property type="component" value="Unassembled WGS sequence"/>
</dbReference>
<evidence type="ECO:0000313" key="1">
    <source>
        <dbReference type="EMBL" id="MBY8821491.1"/>
    </source>
</evidence>
<comment type="caution">
    <text evidence="1">The sequence shown here is derived from an EMBL/GenBank/DDBJ whole genome shotgun (WGS) entry which is preliminary data.</text>
</comment>
<dbReference type="RefSeq" id="WP_222988607.1">
    <property type="nucleotide sequence ID" value="NZ_JAINVV010000003.1"/>
</dbReference>
<dbReference type="EMBL" id="JAINVV010000003">
    <property type="protein sequence ID" value="MBY8821491.1"/>
    <property type="molecule type" value="Genomic_DNA"/>
</dbReference>
<organism evidence="1 2">
    <name type="scientific">Sphingomonas colocasiae</name>
    <dbReference type="NCBI Taxonomy" id="1848973"/>
    <lineage>
        <taxon>Bacteria</taxon>
        <taxon>Pseudomonadati</taxon>
        <taxon>Pseudomonadota</taxon>
        <taxon>Alphaproteobacteria</taxon>
        <taxon>Sphingomonadales</taxon>
        <taxon>Sphingomonadaceae</taxon>
        <taxon>Sphingomonas</taxon>
    </lineage>
</organism>
<dbReference type="PANTHER" id="PTHR35175:SF2">
    <property type="entry name" value="DUF1289 DOMAIN-CONTAINING PROTEIN"/>
    <property type="match status" value="1"/>
</dbReference>
<sequence length="81" mass="8850">MEPQGQGLGGRRSLQLPVTASPCTKVCLLDPAMQWCRGCGRTIGEIAEWGTATPERREVILAILPDRLVQMRSDDISPNSD</sequence>
<dbReference type="Pfam" id="PF06945">
    <property type="entry name" value="DUF1289"/>
    <property type="match status" value="1"/>
</dbReference>
<evidence type="ECO:0000313" key="2">
    <source>
        <dbReference type="Proteomes" id="UP000706039"/>
    </source>
</evidence>
<gene>
    <name evidence="1" type="ORF">K7G82_04260</name>
</gene>